<sequence length="240" mass="26192">MASTPDTVHRHAPSSDDSVLDNPSHSALVGPHAHFAERHGNALRYPSDVAPWCALPDHPSTADWDDAAELVGPEGTVTLATVTVEPPADWLTRMRMPGVQMIGDAVTGHRDSDVVELGASDVDEMLDLVQRTRPGPFRRRTIELGTYLGIRRDGKLIAMAGERMHPPGWSEISAVCTDPDFRGEGLASRVVLAVVEVIRQRGEFPFLHAAADNTSAIRVYEKLGFTHRRKAVFQAVAPPR</sequence>
<dbReference type="OrthoDB" id="9797456at2"/>
<evidence type="ECO:0000313" key="3">
    <source>
        <dbReference type="EMBL" id="GAC49501.1"/>
    </source>
</evidence>
<dbReference type="PROSITE" id="PS51186">
    <property type="entry name" value="GNAT"/>
    <property type="match status" value="1"/>
</dbReference>
<dbReference type="Gene3D" id="3.40.630.30">
    <property type="match status" value="1"/>
</dbReference>
<dbReference type="SUPFAM" id="SSF55729">
    <property type="entry name" value="Acyl-CoA N-acyltransferases (Nat)"/>
    <property type="match status" value="1"/>
</dbReference>
<evidence type="ECO:0000313" key="4">
    <source>
        <dbReference type="Proteomes" id="UP000010988"/>
    </source>
</evidence>
<dbReference type="RefSeq" id="WP_005175726.1">
    <property type="nucleotide sequence ID" value="NZ_BANR01000014.1"/>
</dbReference>
<dbReference type="InterPro" id="IPR000182">
    <property type="entry name" value="GNAT_dom"/>
</dbReference>
<dbReference type="AlphaFoldDB" id="L7KLZ5"/>
<name>L7KLZ5_9ACTN</name>
<feature type="region of interest" description="Disordered" evidence="1">
    <location>
        <begin position="1"/>
        <end position="26"/>
    </location>
</feature>
<dbReference type="Proteomes" id="UP000010988">
    <property type="component" value="Unassembled WGS sequence"/>
</dbReference>
<dbReference type="eggNOG" id="COG3393">
    <property type="taxonomic scope" value="Bacteria"/>
</dbReference>
<dbReference type="InterPro" id="IPR016181">
    <property type="entry name" value="Acyl_CoA_acyltransferase"/>
</dbReference>
<reference evidence="3 4" key="1">
    <citation type="submission" date="2012-12" db="EMBL/GenBank/DDBJ databases">
        <title>Whole genome shotgun sequence of Gordonia aichiensis NBRC 108223.</title>
        <authorList>
            <person name="Isaki-Nakamura S."/>
            <person name="Hosoyama A."/>
            <person name="Tsuchikane K."/>
            <person name="Ando Y."/>
            <person name="Baba S."/>
            <person name="Ohji S."/>
            <person name="Hamada M."/>
            <person name="Tamura T."/>
            <person name="Yamazoe A."/>
            <person name="Yamazaki S."/>
            <person name="Fujita N."/>
        </authorList>
    </citation>
    <scope>NUCLEOTIDE SEQUENCE [LARGE SCALE GENOMIC DNA]</scope>
    <source>
        <strain evidence="3 4">NBRC 108223</strain>
    </source>
</reference>
<dbReference type="CDD" id="cd04301">
    <property type="entry name" value="NAT_SF"/>
    <property type="match status" value="1"/>
</dbReference>
<organism evidence="3 4">
    <name type="scientific">Gordonia aichiensis NBRC 108223</name>
    <dbReference type="NCBI Taxonomy" id="1220583"/>
    <lineage>
        <taxon>Bacteria</taxon>
        <taxon>Bacillati</taxon>
        <taxon>Actinomycetota</taxon>
        <taxon>Actinomycetes</taxon>
        <taxon>Mycobacteriales</taxon>
        <taxon>Gordoniaceae</taxon>
        <taxon>Gordonia</taxon>
    </lineage>
</organism>
<proteinExistence type="predicted"/>
<protein>
    <submittedName>
        <fullName evidence="3">Putative acetyltransferase</fullName>
    </submittedName>
</protein>
<evidence type="ECO:0000256" key="1">
    <source>
        <dbReference type="SAM" id="MobiDB-lite"/>
    </source>
</evidence>
<accession>L7KLZ5</accession>
<dbReference type="Pfam" id="PF08445">
    <property type="entry name" value="FR47"/>
    <property type="match status" value="1"/>
</dbReference>
<keyword evidence="3" id="KW-0808">Transferase</keyword>
<keyword evidence="4" id="KW-1185">Reference proteome</keyword>
<gene>
    <name evidence="3" type="ORF">GOACH_14_00160</name>
</gene>
<evidence type="ECO:0000259" key="2">
    <source>
        <dbReference type="PROSITE" id="PS51186"/>
    </source>
</evidence>
<feature type="compositionally biased region" description="Polar residues" evidence="1">
    <location>
        <begin position="15"/>
        <end position="25"/>
    </location>
</feature>
<dbReference type="GO" id="GO:0016747">
    <property type="term" value="F:acyltransferase activity, transferring groups other than amino-acyl groups"/>
    <property type="evidence" value="ECO:0007669"/>
    <property type="project" value="InterPro"/>
</dbReference>
<dbReference type="InterPro" id="IPR013653">
    <property type="entry name" value="GCN5-like_dom"/>
</dbReference>
<dbReference type="STRING" id="1220583.GOACH_14_00160"/>
<feature type="domain" description="N-acetyltransferase" evidence="2">
    <location>
        <begin position="112"/>
        <end position="240"/>
    </location>
</feature>
<dbReference type="EMBL" id="BANR01000014">
    <property type="protein sequence ID" value="GAC49501.1"/>
    <property type="molecule type" value="Genomic_DNA"/>
</dbReference>
<comment type="caution">
    <text evidence="3">The sequence shown here is derived from an EMBL/GenBank/DDBJ whole genome shotgun (WGS) entry which is preliminary data.</text>
</comment>